<dbReference type="Proteomes" id="UP000008467">
    <property type="component" value="Chromosome"/>
</dbReference>
<comment type="similarity">
    <text evidence="1 8 9">Belongs to the universal ribosomal protein uS8 family.</text>
</comment>
<dbReference type="HAMAP" id="MF_01302_B">
    <property type="entry name" value="Ribosomal_uS8_B"/>
    <property type="match status" value="1"/>
</dbReference>
<keyword evidence="4 8" id="KW-0689">Ribosomal protein</keyword>
<dbReference type="SUPFAM" id="SSF56047">
    <property type="entry name" value="Ribosomal protein S8"/>
    <property type="match status" value="1"/>
</dbReference>
<evidence type="ECO:0000256" key="5">
    <source>
        <dbReference type="ARBA" id="ARBA00023274"/>
    </source>
</evidence>
<evidence type="ECO:0000256" key="9">
    <source>
        <dbReference type="RuleBase" id="RU003660"/>
    </source>
</evidence>
<dbReference type="RefSeq" id="WP_013658492.1">
    <property type="nucleotide sequence ID" value="NC_015275.1"/>
</dbReference>
<dbReference type="Gene3D" id="3.30.1370.30">
    <property type="match status" value="1"/>
</dbReference>
<dbReference type="FunFam" id="3.30.1490.10:FF:000001">
    <property type="entry name" value="30S ribosomal protein S8"/>
    <property type="match status" value="1"/>
</dbReference>
<dbReference type="GO" id="GO:0005737">
    <property type="term" value="C:cytoplasm"/>
    <property type="evidence" value="ECO:0007669"/>
    <property type="project" value="UniProtKB-ARBA"/>
</dbReference>
<dbReference type="GO" id="GO:0003735">
    <property type="term" value="F:structural constituent of ribosome"/>
    <property type="evidence" value="ECO:0007669"/>
    <property type="project" value="InterPro"/>
</dbReference>
<protein>
    <recommendedName>
        <fullName evidence="6 8">Small ribosomal subunit protein uS8</fullName>
    </recommendedName>
</protein>
<evidence type="ECO:0000256" key="8">
    <source>
        <dbReference type="HAMAP-Rule" id="MF_01302"/>
    </source>
</evidence>
<dbReference type="GO" id="GO:0005840">
    <property type="term" value="C:ribosome"/>
    <property type="evidence" value="ECO:0007669"/>
    <property type="project" value="UniProtKB-KW"/>
</dbReference>
<dbReference type="NCBIfam" id="NF001109">
    <property type="entry name" value="PRK00136.1"/>
    <property type="match status" value="1"/>
</dbReference>
<dbReference type="FunFam" id="3.30.1370.30:FF:000002">
    <property type="entry name" value="30S ribosomal protein S8"/>
    <property type="match status" value="1"/>
</dbReference>
<dbReference type="InterPro" id="IPR035987">
    <property type="entry name" value="Ribosomal_uS8_sf"/>
</dbReference>
<gene>
    <name evidence="8" type="primary">rpsH</name>
    <name evidence="10" type="ordered locus">Clole_3532</name>
</gene>
<evidence type="ECO:0000256" key="1">
    <source>
        <dbReference type="ARBA" id="ARBA00006471"/>
    </source>
</evidence>
<reference evidence="10 11" key="1">
    <citation type="journal article" date="2011" name="J. Bacteriol.">
        <title>Complete genome sequence of the cellulose-degrading bacterium Cellulosilyticum lentocellum.</title>
        <authorList>
            <consortium name="US DOE Joint Genome Institute"/>
            <person name="Miller D.A."/>
            <person name="Suen G."/>
            <person name="Bruce D."/>
            <person name="Copeland A."/>
            <person name="Cheng J.F."/>
            <person name="Detter C."/>
            <person name="Goodwin L.A."/>
            <person name="Han C.S."/>
            <person name="Hauser L.J."/>
            <person name="Land M.L."/>
            <person name="Lapidus A."/>
            <person name="Lucas S."/>
            <person name="Meincke L."/>
            <person name="Pitluck S."/>
            <person name="Tapia R."/>
            <person name="Teshima H."/>
            <person name="Woyke T."/>
            <person name="Fox B.G."/>
            <person name="Angert E.R."/>
            <person name="Currie C.R."/>
        </authorList>
    </citation>
    <scope>NUCLEOTIDE SEQUENCE [LARGE SCALE GENOMIC DNA]</scope>
    <source>
        <strain evidence="11">ATCC 49066 / DSM 5427 / NCIMB 11756 / RHM5</strain>
    </source>
</reference>
<keyword evidence="3 8" id="KW-0694">RNA-binding</keyword>
<evidence type="ECO:0000256" key="6">
    <source>
        <dbReference type="ARBA" id="ARBA00035258"/>
    </source>
</evidence>
<dbReference type="KEGG" id="cle:Clole_3532"/>
<evidence type="ECO:0000256" key="4">
    <source>
        <dbReference type="ARBA" id="ARBA00022980"/>
    </source>
</evidence>
<evidence type="ECO:0000256" key="2">
    <source>
        <dbReference type="ARBA" id="ARBA00022730"/>
    </source>
</evidence>
<dbReference type="GO" id="GO:0006412">
    <property type="term" value="P:translation"/>
    <property type="evidence" value="ECO:0007669"/>
    <property type="project" value="UniProtKB-UniRule"/>
</dbReference>
<dbReference type="GO" id="GO:0019843">
    <property type="term" value="F:rRNA binding"/>
    <property type="evidence" value="ECO:0007669"/>
    <property type="project" value="UniProtKB-UniRule"/>
</dbReference>
<dbReference type="eggNOG" id="COG0096">
    <property type="taxonomic scope" value="Bacteria"/>
</dbReference>
<dbReference type="STRING" id="642492.Clole_3532"/>
<dbReference type="InterPro" id="IPR047863">
    <property type="entry name" value="Ribosomal_uS8_CS"/>
</dbReference>
<evidence type="ECO:0000256" key="7">
    <source>
        <dbReference type="ARBA" id="ARBA00046740"/>
    </source>
</evidence>
<name>F2JSH8_CELLD</name>
<dbReference type="PANTHER" id="PTHR11758">
    <property type="entry name" value="40S RIBOSOMAL PROTEIN S15A"/>
    <property type="match status" value="1"/>
</dbReference>
<comment type="function">
    <text evidence="8">One of the primary rRNA binding proteins, it binds directly to 16S rRNA central domain where it helps coordinate assembly of the platform of the 30S subunit.</text>
</comment>
<keyword evidence="11" id="KW-1185">Reference proteome</keyword>
<dbReference type="GO" id="GO:1990904">
    <property type="term" value="C:ribonucleoprotein complex"/>
    <property type="evidence" value="ECO:0007669"/>
    <property type="project" value="UniProtKB-KW"/>
</dbReference>
<dbReference type="EMBL" id="CP002582">
    <property type="protein sequence ID" value="ADZ85216.1"/>
    <property type="molecule type" value="Genomic_DNA"/>
</dbReference>
<dbReference type="HOGENOM" id="CLU_098428_0_2_9"/>
<comment type="subunit">
    <text evidence="7 8">Part of the 30S ribosomal subunit. Contacts proteins S5 and S12.</text>
</comment>
<sequence>MTMSDPIADMLTRIRNANIAKHDVVEVPASKMKKAISEILVNEGYIKGFEVKEDGVKSTIRMTLKYGKDKNEKVISGIKKISKPGLRVYADTDNLPKVLGGLGTAIISTNKGVITDKEARKLGVGGEVIAFIW</sequence>
<dbReference type="Pfam" id="PF00410">
    <property type="entry name" value="Ribosomal_S8"/>
    <property type="match status" value="1"/>
</dbReference>
<dbReference type="Gene3D" id="3.30.1490.10">
    <property type="match status" value="1"/>
</dbReference>
<organism evidence="10 11">
    <name type="scientific">Cellulosilyticum lentocellum (strain ATCC 49066 / DSM 5427 / NCIMB 11756 / RHM5)</name>
    <name type="common">Clostridium lentocellum</name>
    <dbReference type="NCBI Taxonomy" id="642492"/>
    <lineage>
        <taxon>Bacteria</taxon>
        <taxon>Bacillati</taxon>
        <taxon>Bacillota</taxon>
        <taxon>Clostridia</taxon>
        <taxon>Lachnospirales</taxon>
        <taxon>Cellulosilyticaceae</taxon>
        <taxon>Cellulosilyticum</taxon>
    </lineage>
</organism>
<dbReference type="PROSITE" id="PS00053">
    <property type="entry name" value="RIBOSOMAL_S8"/>
    <property type="match status" value="1"/>
</dbReference>
<evidence type="ECO:0000313" key="10">
    <source>
        <dbReference type="EMBL" id="ADZ85216.1"/>
    </source>
</evidence>
<accession>F2JSH8</accession>
<dbReference type="InterPro" id="IPR000630">
    <property type="entry name" value="Ribosomal_uS8"/>
</dbReference>
<proteinExistence type="inferred from homology"/>
<evidence type="ECO:0000256" key="3">
    <source>
        <dbReference type="ARBA" id="ARBA00022884"/>
    </source>
</evidence>
<keyword evidence="2 8" id="KW-0699">rRNA-binding</keyword>
<dbReference type="AlphaFoldDB" id="F2JSH8"/>
<evidence type="ECO:0000313" key="11">
    <source>
        <dbReference type="Proteomes" id="UP000008467"/>
    </source>
</evidence>
<keyword evidence="5 8" id="KW-0687">Ribonucleoprotein</keyword>